<evidence type="ECO:0000313" key="2">
    <source>
        <dbReference type="EMBL" id="AKN38684.1"/>
    </source>
</evidence>
<proteinExistence type="predicted"/>
<reference evidence="2" key="1">
    <citation type="journal article" date="2015" name="MBio">
        <title>Eco-Evolutionary Dynamics of Episomes among Ecologically Cohesive Bacterial Populations.</title>
        <authorList>
            <person name="Xue H."/>
            <person name="Cordero O.X."/>
            <person name="Camas F.M."/>
            <person name="Trimble W."/>
            <person name="Meyer F."/>
            <person name="Guglielmini J."/>
            <person name="Rocha E.P."/>
            <person name="Polz M.F."/>
        </authorList>
    </citation>
    <scope>NUCLEOTIDE SEQUENCE</scope>
    <source>
        <strain evidence="2">1F_145</strain>
    </source>
</reference>
<protein>
    <submittedName>
        <fullName evidence="2">Uncharacterized protein ImpC</fullName>
    </submittedName>
</protein>
<dbReference type="InterPro" id="IPR044031">
    <property type="entry name" value="TssC1_N"/>
</dbReference>
<evidence type="ECO:0000259" key="1">
    <source>
        <dbReference type="Pfam" id="PF05943"/>
    </source>
</evidence>
<sequence>MSVEQQATQNVAEAEASLSFLDRAISATAQTPVDTTKELLSIMTAQALEGTVTWDKNLTLTIEKAIGQLDRKISEQLSTVMQNAEFQKMEGSWLGLQKTR</sequence>
<organism evidence="2">
    <name type="scientific">Vibrio splendidus</name>
    <dbReference type="NCBI Taxonomy" id="29497"/>
    <lineage>
        <taxon>Bacteria</taxon>
        <taxon>Pseudomonadati</taxon>
        <taxon>Pseudomonadota</taxon>
        <taxon>Gammaproteobacteria</taxon>
        <taxon>Vibrionales</taxon>
        <taxon>Vibrionaceae</taxon>
        <taxon>Vibrio</taxon>
    </lineage>
</organism>
<accession>A0A0H3ZXT9</accession>
<feature type="domain" description="TssC1 N-terminal" evidence="1">
    <location>
        <begin position="64"/>
        <end position="97"/>
    </location>
</feature>
<name>A0A0H3ZXT9_VIBSP</name>
<dbReference type="Pfam" id="PF05943">
    <property type="entry name" value="VipB"/>
    <property type="match status" value="1"/>
</dbReference>
<dbReference type="EMBL" id="KP795610">
    <property type="protein sequence ID" value="AKN38684.1"/>
    <property type="molecule type" value="Genomic_DNA"/>
</dbReference>
<dbReference type="AlphaFoldDB" id="A0A0H3ZXT9"/>